<name>A0A1I8F6M7_9PLAT</name>
<dbReference type="SUPFAM" id="SSF57938">
    <property type="entry name" value="DnaJ/Hsp40 cysteine-rich domain"/>
    <property type="match status" value="1"/>
</dbReference>
<accession>A0A1I8F6M7</accession>
<feature type="region of interest" description="Disordered" evidence="1">
    <location>
        <begin position="478"/>
        <end position="520"/>
    </location>
</feature>
<feature type="compositionally biased region" description="Basic and acidic residues" evidence="1">
    <location>
        <begin position="478"/>
        <end position="489"/>
    </location>
</feature>
<dbReference type="AlphaFoldDB" id="A0A1I8F6M7"/>
<dbReference type="PANTHER" id="PTHR48465">
    <property type="entry name" value="PROTEIN SSUH2 HOMOLOG"/>
    <property type="match status" value="1"/>
</dbReference>
<evidence type="ECO:0000313" key="3">
    <source>
        <dbReference type="WBParaSite" id="maker-unitig_22573-snap-gene-0.3-mRNA-1"/>
    </source>
</evidence>
<keyword evidence="2" id="KW-1185">Reference proteome</keyword>
<dbReference type="Gene3D" id="2.10.230.10">
    <property type="entry name" value="Heat shock protein DnaJ, cysteine-rich domain"/>
    <property type="match status" value="1"/>
</dbReference>
<dbReference type="Proteomes" id="UP000095280">
    <property type="component" value="Unplaced"/>
</dbReference>
<dbReference type="WBParaSite" id="maker-unitig_22573-snap-gene-0.3-mRNA-1">
    <property type="protein sequence ID" value="maker-unitig_22573-snap-gene-0.3-mRNA-1"/>
    <property type="gene ID" value="maker-unitig_22573-snap-gene-0.3"/>
</dbReference>
<evidence type="ECO:0000313" key="2">
    <source>
        <dbReference type="Proteomes" id="UP000095280"/>
    </source>
</evidence>
<dbReference type="InterPro" id="IPR052789">
    <property type="entry name" value="SSUH2_homolog"/>
</dbReference>
<dbReference type="InterPro" id="IPR036410">
    <property type="entry name" value="HSP_DnaJ_Cys-rich_dom_sf"/>
</dbReference>
<sequence length="552" mass="61061">SCLTSPPPKPEAYTLPKVTEEILRNILLQYASENCCQSSQFIRDLQLLRLRLHWPGITASRPYLEARYTCWTFEPFDNQKSRRSRERPATSALGGWLSGCQRCKGRRYLRCGECSGQGKRTVLQGTVARRVACSGCDGQGKRSEAVECPGCRGHGEIECPTCRGRSACFLREAEVPRWRRRDADFIEEKTDLPDELAGEGRVSPIQNFPYASVNEASAKLLQEAERSYRGAAARSFGREDLHKQLGSQANSLVLFGRMGDPAPETCGGRTTAAPARRPPFEPLVLVDLAVRAKTRRPQLVRTGFRMRSLAGVGEGPGSSLGPAAFEKHLTIRVGAKDEAGQAASAEHENSGADFRVGAVKKASWLAISVQGSRMYLPALQVQSQSDSLRTRACCVVHNLAEVQPVSSAYSLLDSTLTQQQAHGYQIVRRVASNRWLKLMSNSRFGPGASEHTVSCQVFLMDSTDRLCTRHTISSEKFSNRSAKDIHESESSSLAISEEPSLHGPRQAPRRWPAGLRTRTKRCRRRGSPRCWAICTRSWKRSGSAATQWVPVT</sequence>
<evidence type="ECO:0000256" key="1">
    <source>
        <dbReference type="SAM" id="MobiDB-lite"/>
    </source>
</evidence>
<reference evidence="3" key="1">
    <citation type="submission" date="2016-11" db="UniProtKB">
        <authorList>
            <consortium name="WormBaseParasite"/>
        </authorList>
    </citation>
    <scope>IDENTIFICATION</scope>
</reference>
<protein>
    <submittedName>
        <fullName evidence="3">CR-type domain-containing protein</fullName>
    </submittedName>
</protein>
<organism evidence="2 3">
    <name type="scientific">Macrostomum lignano</name>
    <dbReference type="NCBI Taxonomy" id="282301"/>
    <lineage>
        <taxon>Eukaryota</taxon>
        <taxon>Metazoa</taxon>
        <taxon>Spiralia</taxon>
        <taxon>Lophotrochozoa</taxon>
        <taxon>Platyhelminthes</taxon>
        <taxon>Rhabditophora</taxon>
        <taxon>Macrostomorpha</taxon>
        <taxon>Macrostomida</taxon>
        <taxon>Macrostomidae</taxon>
        <taxon>Macrostomum</taxon>
    </lineage>
</organism>
<dbReference type="PANTHER" id="PTHR48465:SF1">
    <property type="entry name" value="PROTEIN SSUH2 HOMOLOG"/>
    <property type="match status" value="1"/>
</dbReference>
<proteinExistence type="predicted"/>